<gene>
    <name evidence="2" type="ORF">GCM10010123_31240</name>
</gene>
<evidence type="ECO:0000259" key="1">
    <source>
        <dbReference type="SMART" id="SM00419"/>
    </source>
</evidence>
<dbReference type="GO" id="GO:0003677">
    <property type="term" value="F:DNA binding"/>
    <property type="evidence" value="ECO:0007669"/>
    <property type="project" value="InterPro"/>
</dbReference>
<dbReference type="Proteomes" id="UP000649739">
    <property type="component" value="Unassembled WGS sequence"/>
</dbReference>
<dbReference type="InterPro" id="IPR036388">
    <property type="entry name" value="WH-like_DNA-bd_sf"/>
</dbReference>
<evidence type="ECO:0000313" key="2">
    <source>
        <dbReference type="EMBL" id="GGJ99042.1"/>
    </source>
</evidence>
<accession>A0A8J3BDH5</accession>
<reference evidence="2" key="1">
    <citation type="journal article" date="2014" name="Int. J. Syst. Evol. Microbiol.">
        <title>Complete genome sequence of Corynebacterium casei LMG S-19264T (=DSM 44701T), isolated from a smear-ripened cheese.</title>
        <authorList>
            <consortium name="US DOE Joint Genome Institute (JGI-PGF)"/>
            <person name="Walter F."/>
            <person name="Albersmeier A."/>
            <person name="Kalinowski J."/>
            <person name="Ruckert C."/>
        </authorList>
    </citation>
    <scope>NUCLEOTIDE SEQUENCE</scope>
    <source>
        <strain evidence="2">JCM 3090</strain>
    </source>
</reference>
<dbReference type="CDD" id="cd00090">
    <property type="entry name" value="HTH_ARSR"/>
    <property type="match status" value="1"/>
</dbReference>
<dbReference type="InterPro" id="IPR012318">
    <property type="entry name" value="HTH_CRP"/>
</dbReference>
<keyword evidence="3" id="KW-1185">Reference proteome</keyword>
<proteinExistence type="predicted"/>
<dbReference type="RefSeq" id="WP_229783960.1">
    <property type="nucleotide sequence ID" value="NZ_BMQB01000006.1"/>
</dbReference>
<dbReference type="Gene3D" id="1.10.10.10">
    <property type="entry name" value="Winged helix-like DNA-binding domain superfamily/Winged helix DNA-binding domain"/>
    <property type="match status" value="1"/>
</dbReference>
<dbReference type="GO" id="GO:0006355">
    <property type="term" value="P:regulation of DNA-templated transcription"/>
    <property type="evidence" value="ECO:0007669"/>
    <property type="project" value="InterPro"/>
</dbReference>
<dbReference type="InterPro" id="IPR045981">
    <property type="entry name" value="DUF5937"/>
</dbReference>
<name>A0A8J3BDH5_9ACTN</name>
<dbReference type="EMBL" id="BMQB01000006">
    <property type="protein sequence ID" value="GGJ99042.1"/>
    <property type="molecule type" value="Genomic_DNA"/>
</dbReference>
<feature type="domain" description="HTH crp-type" evidence="1">
    <location>
        <begin position="267"/>
        <end position="316"/>
    </location>
</feature>
<protein>
    <submittedName>
        <fullName evidence="2">Transcriptional regulator</fullName>
    </submittedName>
</protein>
<comment type="caution">
    <text evidence="2">The sequence shown here is derived from an EMBL/GenBank/DDBJ whole genome shotgun (WGS) entry which is preliminary data.</text>
</comment>
<sequence length="331" mass="35632">MANPGLTLSFSSADLTRIRFAVSPLWEAAASVRLLQDGRSSDGLHGRWLEQARQRLRRVDAADVRPFVELVRAYAPLFPGFLSPPPTASVPDLGLELAALAATPPDVVRRGLARPPRRLPPDLVRQWSDPVAGLVALAEAVRVYWSAVLEPYWPRMRAVLRADVAVRARGLVEGGTERLFDDLRPAATWTGGHLRVANPRTRSVELGGRGLLLVPSVFVWPRVYAKVTRPWQPTLRYPARGFADTWASRSGGSAGLAAVVGHSRALLLQQLALPASTKDLAAATGLSPASVSAHLSALYAGALVTRHRMGRSVLYGRSVAAETLLAAQAPP</sequence>
<dbReference type="InterPro" id="IPR036390">
    <property type="entry name" value="WH_DNA-bd_sf"/>
</dbReference>
<evidence type="ECO:0000313" key="3">
    <source>
        <dbReference type="Proteomes" id="UP000649739"/>
    </source>
</evidence>
<dbReference type="Pfam" id="PF19361">
    <property type="entry name" value="DUF5937"/>
    <property type="match status" value="1"/>
</dbReference>
<dbReference type="InterPro" id="IPR011991">
    <property type="entry name" value="ArsR-like_HTH"/>
</dbReference>
<reference evidence="2" key="2">
    <citation type="submission" date="2020-09" db="EMBL/GenBank/DDBJ databases">
        <authorList>
            <person name="Sun Q."/>
            <person name="Ohkuma M."/>
        </authorList>
    </citation>
    <scope>NUCLEOTIDE SEQUENCE</scope>
    <source>
        <strain evidence="2">JCM 3090</strain>
    </source>
</reference>
<organism evidence="2 3">
    <name type="scientific">Pilimelia anulata</name>
    <dbReference type="NCBI Taxonomy" id="53371"/>
    <lineage>
        <taxon>Bacteria</taxon>
        <taxon>Bacillati</taxon>
        <taxon>Actinomycetota</taxon>
        <taxon>Actinomycetes</taxon>
        <taxon>Micromonosporales</taxon>
        <taxon>Micromonosporaceae</taxon>
        <taxon>Pilimelia</taxon>
    </lineage>
</organism>
<dbReference type="SUPFAM" id="SSF46785">
    <property type="entry name" value="Winged helix' DNA-binding domain"/>
    <property type="match status" value="1"/>
</dbReference>
<dbReference type="SMART" id="SM00419">
    <property type="entry name" value="HTH_CRP"/>
    <property type="match status" value="1"/>
</dbReference>
<dbReference type="AlphaFoldDB" id="A0A8J3BDH5"/>